<evidence type="ECO:0000256" key="10">
    <source>
        <dbReference type="SAM" id="MobiDB-lite"/>
    </source>
</evidence>
<dbReference type="InterPro" id="IPR000403">
    <property type="entry name" value="PI3/4_kinase_cat_dom"/>
</dbReference>
<dbReference type="InterPro" id="IPR044571">
    <property type="entry name" value="P4KG1-8"/>
</dbReference>
<evidence type="ECO:0000256" key="7">
    <source>
        <dbReference type="ARBA" id="ARBA00022840"/>
    </source>
</evidence>
<dbReference type="SUPFAM" id="SSF54236">
    <property type="entry name" value="Ubiquitin-like"/>
    <property type="match status" value="1"/>
</dbReference>
<dbReference type="Pfam" id="PF00454">
    <property type="entry name" value="PI3_PI4_kinase"/>
    <property type="match status" value="1"/>
</dbReference>
<gene>
    <name evidence="14" type="ORF">BN9_059010</name>
</gene>
<keyword evidence="6" id="KW-0418">Kinase</keyword>
<keyword evidence="9 11" id="KW-0472">Membrane</keyword>
<protein>
    <submittedName>
        <fullName evidence="14">Uncharacterized protein</fullName>
    </submittedName>
</protein>
<dbReference type="InterPro" id="IPR000626">
    <property type="entry name" value="Ubiquitin-like_dom"/>
</dbReference>
<evidence type="ECO:0000256" key="2">
    <source>
        <dbReference type="ARBA" id="ARBA00008941"/>
    </source>
</evidence>
<dbReference type="Pfam" id="PF00240">
    <property type="entry name" value="ubiquitin"/>
    <property type="match status" value="1"/>
</dbReference>
<feature type="region of interest" description="Disordered" evidence="10">
    <location>
        <begin position="802"/>
        <end position="841"/>
    </location>
</feature>
<dbReference type="PROSITE" id="PS50290">
    <property type="entry name" value="PI3_4_KINASE_3"/>
    <property type="match status" value="1"/>
</dbReference>
<dbReference type="PANTHER" id="PTHR45800:SF11">
    <property type="entry name" value="PHOSPHATIDYLINOSITOL 3-KINASE-RELATED PROTEIN KINASE"/>
    <property type="match status" value="1"/>
</dbReference>
<feature type="compositionally biased region" description="Polar residues" evidence="10">
    <location>
        <begin position="813"/>
        <end position="826"/>
    </location>
</feature>
<dbReference type="EMBL" id="CAIX01000087">
    <property type="protein sequence ID" value="CCI45054.1"/>
    <property type="molecule type" value="Genomic_DNA"/>
</dbReference>
<dbReference type="GO" id="GO:0016301">
    <property type="term" value="F:kinase activity"/>
    <property type="evidence" value="ECO:0007669"/>
    <property type="project" value="UniProtKB-KW"/>
</dbReference>
<dbReference type="STRING" id="65357.A0A024GEE6"/>
<evidence type="ECO:0000256" key="6">
    <source>
        <dbReference type="ARBA" id="ARBA00022777"/>
    </source>
</evidence>
<dbReference type="AlphaFoldDB" id="A0A024GEE6"/>
<feature type="transmembrane region" description="Helical" evidence="11">
    <location>
        <begin position="21"/>
        <end position="39"/>
    </location>
</feature>
<dbReference type="GO" id="GO:0016020">
    <property type="term" value="C:membrane"/>
    <property type="evidence" value="ECO:0007669"/>
    <property type="project" value="UniProtKB-SubCell"/>
</dbReference>
<keyword evidence="8 11" id="KW-1133">Transmembrane helix</keyword>
<evidence type="ECO:0000256" key="4">
    <source>
        <dbReference type="ARBA" id="ARBA00022692"/>
    </source>
</evidence>
<feature type="transmembrane region" description="Helical" evidence="11">
    <location>
        <begin position="51"/>
        <end position="71"/>
    </location>
</feature>
<comment type="similarity">
    <text evidence="2">Belongs to the PI3/PI4-kinase family. Type II PI4K subfamily.</text>
</comment>
<feature type="domain" description="PI3K/PI4K catalytic" evidence="13">
    <location>
        <begin position="445"/>
        <end position="751"/>
    </location>
</feature>
<sequence length="907" mass="102018">MYCIVRVVSLPIVVKYVLTKMHAIFAGLGIIVLIFGFSVRERISSTHRHSWIVILFVLVGILLAISSVVGFMGSRSKSRTLLLLYAIAMIACFVALMTGTGGALTFIAHARQSDYKDSGTIACDLGLFQCTNCTSTNVCLGVATTENGTNVPCTSADMSRESCQLHKTVLLYPENSIASCSLCPEWSAQQVHEVINYAFIKASSVLAFCEKAWQDIRLIPYSACNARTNPIRSLRVFCSITASSFHFVCQMANSLPSGWFESGHSAIVLYVKDFRDPFARRKKFRFKPWASIKDIKNQLQIVWNVPANAQKIFHNGRELKNSHNLQQCGIYQDHAVLEFVARRPENISQNLITKADIREHGNCRNGMKAWNHDSSQQDRRERPTSTSNGIPMVEAPRNKLINSAESSLLKSFQMPSINIQPYGAHLLPISLLKILHKVLQALALGLAPELAMDGTGGTYFFKDVFHRNTCCFKPKDEEPFGPNNPRGLVGQLGQSGLRKGILSGEACERELAAYLLDKNHFSGVPATSLVEARHPVFKYNDTARLHFKIGSFQEFVKHDDVVSDVSPSQFSPHEVHKIVVLDMRLLNTDRNDANILVRRKRMTQSEDQLSGQRPVQKCSSASSNRVTEYELVPIDHGYCLPQYLEVAWCDWCWYQWPQLRVPLSEEDRTYILSLDPSKDMEMISQKIPLRAVCRRNFLIASMVVQKGVRGRVSLYEIARLMCREDLDTLSDLEKLCLHSFEQLLAARDARRDRRADMLRVETSVPGLMSMPPPRSSLSNGLQSPPGFWASQKPTHFFGEHSMTQELDRHSSKHSSQVFDPSDPSTGTKDDENALGGKTMHTTFNSTDYERYHTKICDSYDVSEEFDAMNNILDGNTNDEKLFLSILSKSLDEAYDLIKSNSTNLSSY</sequence>
<evidence type="ECO:0000256" key="5">
    <source>
        <dbReference type="ARBA" id="ARBA00022741"/>
    </source>
</evidence>
<evidence type="ECO:0000256" key="8">
    <source>
        <dbReference type="ARBA" id="ARBA00022989"/>
    </source>
</evidence>
<feature type="transmembrane region" description="Helical" evidence="11">
    <location>
        <begin position="83"/>
        <end position="108"/>
    </location>
</feature>
<dbReference type="OrthoDB" id="5839at2759"/>
<evidence type="ECO:0000313" key="14">
    <source>
        <dbReference type="EMBL" id="CCI45054.1"/>
    </source>
</evidence>
<evidence type="ECO:0000256" key="1">
    <source>
        <dbReference type="ARBA" id="ARBA00004141"/>
    </source>
</evidence>
<comment type="subcellular location">
    <subcellularLocation>
        <location evidence="1">Membrane</location>
        <topology evidence="1">Multi-pass membrane protein</topology>
    </subcellularLocation>
</comment>
<reference evidence="14 15" key="1">
    <citation type="submission" date="2012-05" db="EMBL/GenBank/DDBJ databases">
        <title>Recombination and specialization in a pathogen metapopulation.</title>
        <authorList>
            <person name="Gardiner A."/>
            <person name="Kemen E."/>
            <person name="Schultz-Larsen T."/>
            <person name="MacLean D."/>
            <person name="Van Oosterhout C."/>
            <person name="Jones J.D.G."/>
        </authorList>
    </citation>
    <scope>NUCLEOTIDE SEQUENCE [LARGE SCALE GENOMIC DNA]</scope>
    <source>
        <strain evidence="14 15">Ac Nc2</strain>
    </source>
</reference>
<feature type="domain" description="Ubiquitin-like" evidence="12">
    <location>
        <begin position="267"/>
        <end position="336"/>
    </location>
</feature>
<dbReference type="InterPro" id="IPR029071">
    <property type="entry name" value="Ubiquitin-like_domsf"/>
</dbReference>
<dbReference type="Proteomes" id="UP000053237">
    <property type="component" value="Unassembled WGS sequence"/>
</dbReference>
<keyword evidence="5" id="KW-0547">Nucleotide-binding</keyword>
<name>A0A024GEE6_9STRA</name>
<keyword evidence="15" id="KW-1185">Reference proteome</keyword>
<dbReference type="Gene3D" id="3.10.20.90">
    <property type="entry name" value="Phosphatidylinositol 3-kinase Catalytic Subunit, Chain A, domain 1"/>
    <property type="match status" value="1"/>
</dbReference>
<evidence type="ECO:0000256" key="3">
    <source>
        <dbReference type="ARBA" id="ARBA00022679"/>
    </source>
</evidence>
<dbReference type="GO" id="GO:0005524">
    <property type="term" value="F:ATP binding"/>
    <property type="evidence" value="ECO:0007669"/>
    <property type="project" value="UniProtKB-KW"/>
</dbReference>
<evidence type="ECO:0000256" key="11">
    <source>
        <dbReference type="SAM" id="Phobius"/>
    </source>
</evidence>
<keyword evidence="7" id="KW-0067">ATP-binding</keyword>
<dbReference type="PROSITE" id="PS50053">
    <property type="entry name" value="UBIQUITIN_2"/>
    <property type="match status" value="1"/>
</dbReference>
<keyword evidence="4 11" id="KW-0812">Transmembrane</keyword>
<organism evidence="14 15">
    <name type="scientific">Albugo candida</name>
    <dbReference type="NCBI Taxonomy" id="65357"/>
    <lineage>
        <taxon>Eukaryota</taxon>
        <taxon>Sar</taxon>
        <taxon>Stramenopiles</taxon>
        <taxon>Oomycota</taxon>
        <taxon>Peronosporomycetes</taxon>
        <taxon>Albuginales</taxon>
        <taxon>Albuginaceae</taxon>
        <taxon>Albugo</taxon>
    </lineage>
</organism>
<dbReference type="Pfam" id="PF00335">
    <property type="entry name" value="Tetraspanin"/>
    <property type="match status" value="1"/>
</dbReference>
<dbReference type="PANTHER" id="PTHR45800">
    <property type="entry name" value="PHOSPHATIDYLINOSITOL 4-KINASE GAMMA"/>
    <property type="match status" value="1"/>
</dbReference>
<accession>A0A024GEE6</accession>
<dbReference type="InterPro" id="IPR018499">
    <property type="entry name" value="Tetraspanin/Peripherin"/>
</dbReference>
<evidence type="ECO:0000259" key="13">
    <source>
        <dbReference type="PROSITE" id="PS50290"/>
    </source>
</evidence>
<feature type="region of interest" description="Disordered" evidence="10">
    <location>
        <begin position="363"/>
        <end position="392"/>
    </location>
</feature>
<keyword evidence="3" id="KW-0808">Transferase</keyword>
<evidence type="ECO:0000259" key="12">
    <source>
        <dbReference type="PROSITE" id="PS50053"/>
    </source>
</evidence>
<dbReference type="CDD" id="cd17039">
    <property type="entry name" value="Ubl_ubiquitin_like"/>
    <property type="match status" value="1"/>
</dbReference>
<dbReference type="InParanoid" id="A0A024GEE6"/>
<comment type="caution">
    <text evidence="14">The sequence shown here is derived from an EMBL/GenBank/DDBJ whole genome shotgun (WGS) entry which is preliminary data.</text>
</comment>
<proteinExistence type="inferred from homology"/>
<evidence type="ECO:0000313" key="15">
    <source>
        <dbReference type="Proteomes" id="UP000053237"/>
    </source>
</evidence>
<evidence type="ECO:0000256" key="9">
    <source>
        <dbReference type="ARBA" id="ARBA00023136"/>
    </source>
</evidence>